<reference evidence="2" key="1">
    <citation type="submission" date="2023-06" db="EMBL/GenBank/DDBJ databases">
        <title>Robiginitalea aurantiacus sp. nov. and Algoriphagus sediminis sp. nov., isolated from coastal sediment.</title>
        <authorList>
            <person name="Zhou Z.Y."/>
            <person name="An J."/>
            <person name="Jia Y.W."/>
            <person name="Du Z.J."/>
        </authorList>
    </citation>
    <scope>NUCLEOTIDE SEQUENCE</scope>
    <source>
        <strain evidence="2">C2-7</strain>
    </source>
</reference>
<name>A0ABT7YES3_9BACT</name>
<dbReference type="InterPro" id="IPR025665">
    <property type="entry name" value="Beta-barrel_OMP_2"/>
</dbReference>
<dbReference type="EMBL" id="JAUEPH010000005">
    <property type="protein sequence ID" value="MDN3205003.1"/>
    <property type="molecule type" value="Genomic_DNA"/>
</dbReference>
<evidence type="ECO:0000259" key="1">
    <source>
        <dbReference type="Pfam" id="PF13568"/>
    </source>
</evidence>
<evidence type="ECO:0000313" key="3">
    <source>
        <dbReference type="Proteomes" id="UP001171916"/>
    </source>
</evidence>
<feature type="domain" description="Outer membrane protein beta-barrel" evidence="1">
    <location>
        <begin position="66"/>
        <end position="235"/>
    </location>
</feature>
<dbReference type="Proteomes" id="UP001171916">
    <property type="component" value="Unassembled WGS sequence"/>
</dbReference>
<gene>
    <name evidence="2" type="ORF">QVH07_12640</name>
</gene>
<organism evidence="2 3">
    <name type="scientific">Algoriphagus sediminis</name>
    <dbReference type="NCBI Taxonomy" id="3057113"/>
    <lineage>
        <taxon>Bacteria</taxon>
        <taxon>Pseudomonadati</taxon>
        <taxon>Bacteroidota</taxon>
        <taxon>Cytophagia</taxon>
        <taxon>Cytophagales</taxon>
        <taxon>Cyclobacteriaceae</taxon>
        <taxon>Algoriphagus</taxon>
    </lineage>
</organism>
<evidence type="ECO:0000313" key="2">
    <source>
        <dbReference type="EMBL" id="MDN3205003.1"/>
    </source>
</evidence>
<dbReference type="RefSeq" id="WP_290000849.1">
    <property type="nucleotide sequence ID" value="NZ_JAUEPH010000005.1"/>
</dbReference>
<comment type="caution">
    <text evidence="2">The sequence shown here is derived from an EMBL/GenBank/DDBJ whole genome shotgun (WGS) entry which is preliminary data.</text>
</comment>
<sequence>MQTTHIWNKLDLRWRKVVLALFFVFSVSGISFGQGMFGMLSGAGSDDQFISYGFFLAGHTSYYQIKYTDDFLNSGGSVAPNVARISPDYKPGFALGFIGMMKFHDQVHLMLQPKIGFYEHSVDVTYFSSTDDNSMNPDNVIPPTNIERYTSEQTLVEFPLLIRYRSQRFNNTRMYFLGGGSYRFRTKGQDEANLDDLVVDGQDVTLELGMGFEIYFKYFKFAPEIRFSHGLMDIYKPENTNPLFADAIGSVKPKTITILLNFQ</sequence>
<dbReference type="Pfam" id="PF13568">
    <property type="entry name" value="OMP_b-brl_2"/>
    <property type="match status" value="1"/>
</dbReference>
<protein>
    <submittedName>
        <fullName evidence="2">Porin family protein</fullName>
    </submittedName>
</protein>
<keyword evidence="3" id="KW-1185">Reference proteome</keyword>
<accession>A0ABT7YES3</accession>
<proteinExistence type="predicted"/>